<proteinExistence type="predicted"/>
<evidence type="ECO:0000256" key="1">
    <source>
        <dbReference type="SAM" id="MobiDB-lite"/>
    </source>
</evidence>
<sequence length="101" mass="11223">MQVVYVLPIISLQLRMERRLQDRPSAGNIAAPPEDEDSRNHENEDAIEILAGIGTLSSLQKGKAASFTSAKPVDFRRRGFSPADTAKSCEYRHPRDTEGCH</sequence>
<accession>A0A7S1JZ82</accession>
<protein>
    <submittedName>
        <fullName evidence="2">Uncharacterized protein</fullName>
    </submittedName>
</protein>
<evidence type="ECO:0000313" key="2">
    <source>
        <dbReference type="EMBL" id="CAD9058074.1"/>
    </source>
</evidence>
<feature type="compositionally biased region" description="Basic and acidic residues" evidence="1">
    <location>
        <begin position="87"/>
        <end position="101"/>
    </location>
</feature>
<feature type="region of interest" description="Disordered" evidence="1">
    <location>
        <begin position="76"/>
        <end position="101"/>
    </location>
</feature>
<dbReference type="AlphaFoldDB" id="A0A7S1JZ82"/>
<reference evidence="2" key="1">
    <citation type="submission" date="2021-01" db="EMBL/GenBank/DDBJ databases">
        <authorList>
            <person name="Corre E."/>
            <person name="Pelletier E."/>
            <person name="Niang G."/>
            <person name="Scheremetjew M."/>
            <person name="Finn R."/>
            <person name="Kale V."/>
            <person name="Holt S."/>
            <person name="Cochrane G."/>
            <person name="Meng A."/>
            <person name="Brown T."/>
            <person name="Cohen L."/>
        </authorList>
    </citation>
    <scope>NUCLEOTIDE SEQUENCE</scope>
    <source>
        <strain evidence="2">CCMP3346</strain>
    </source>
</reference>
<name>A0A7S1JZ82_9ALVE</name>
<gene>
    <name evidence="2" type="ORF">VBRA1451_LOCUS13143</name>
</gene>
<dbReference type="EMBL" id="HBGB01022755">
    <property type="protein sequence ID" value="CAD9058074.1"/>
    <property type="molecule type" value="Transcribed_RNA"/>
</dbReference>
<organism evidence="2">
    <name type="scientific">Vitrella brassicaformis</name>
    <dbReference type="NCBI Taxonomy" id="1169539"/>
    <lineage>
        <taxon>Eukaryota</taxon>
        <taxon>Sar</taxon>
        <taxon>Alveolata</taxon>
        <taxon>Colpodellida</taxon>
        <taxon>Vitrellaceae</taxon>
        <taxon>Vitrella</taxon>
    </lineage>
</organism>
<feature type="region of interest" description="Disordered" evidence="1">
    <location>
        <begin position="23"/>
        <end position="44"/>
    </location>
</feature>